<feature type="compositionally biased region" description="Polar residues" evidence="1">
    <location>
        <begin position="194"/>
        <end position="219"/>
    </location>
</feature>
<proteinExistence type="predicted"/>
<evidence type="ECO:0000313" key="3">
    <source>
        <dbReference type="Proteomes" id="UP001629113"/>
    </source>
</evidence>
<dbReference type="EMBL" id="JBFCZG010000001">
    <property type="protein sequence ID" value="KAL3426685.1"/>
    <property type="molecule type" value="Genomic_DNA"/>
</dbReference>
<sequence length="229" mass="26317">MSSIPLIPLAMSQTKEDLLKHLNMSTDTYILMAKEADRVYKWLTSDPAHLKKNCKRKPPYDWSDIVEKSKDDAMIRITQTTDQHTSYYWNLAVPTEDCPNWIARWFLYHKFRYRDGRNRNPTRGEDGRSTKRGSASGTKSSSRRSGEDGESMSSYDATHQFVAYHAMTDAMSSSSADPRYDASLACSPRYSYPQPRTQHSTSYIMNPSYTNSVDSSQESKPYYDPVRDV</sequence>
<evidence type="ECO:0000256" key="1">
    <source>
        <dbReference type="SAM" id="MobiDB-lite"/>
    </source>
</evidence>
<accession>A0ABR4PTI9</accession>
<protein>
    <submittedName>
        <fullName evidence="2">Uncharacterized protein</fullName>
    </submittedName>
</protein>
<name>A0ABR4PTI9_9HELO</name>
<gene>
    <name evidence="2" type="ORF">PVAG01_00194</name>
</gene>
<reference evidence="2 3" key="1">
    <citation type="submission" date="2024-06" db="EMBL/GenBank/DDBJ databases">
        <title>Complete genome of Phlyctema vagabunda strain 19-DSS-EL-015.</title>
        <authorList>
            <person name="Fiorenzani C."/>
        </authorList>
    </citation>
    <scope>NUCLEOTIDE SEQUENCE [LARGE SCALE GENOMIC DNA]</scope>
    <source>
        <strain evidence="2 3">19-DSS-EL-015</strain>
    </source>
</reference>
<dbReference type="Proteomes" id="UP001629113">
    <property type="component" value="Unassembled WGS sequence"/>
</dbReference>
<keyword evidence="3" id="KW-1185">Reference proteome</keyword>
<feature type="region of interest" description="Disordered" evidence="1">
    <location>
        <begin position="117"/>
        <end position="154"/>
    </location>
</feature>
<evidence type="ECO:0000313" key="2">
    <source>
        <dbReference type="EMBL" id="KAL3426685.1"/>
    </source>
</evidence>
<feature type="region of interest" description="Disordered" evidence="1">
    <location>
        <begin position="186"/>
        <end position="229"/>
    </location>
</feature>
<comment type="caution">
    <text evidence="2">The sequence shown here is derived from an EMBL/GenBank/DDBJ whole genome shotgun (WGS) entry which is preliminary data.</text>
</comment>
<feature type="compositionally biased region" description="Basic and acidic residues" evidence="1">
    <location>
        <begin position="117"/>
        <end position="129"/>
    </location>
</feature>
<organism evidence="2 3">
    <name type="scientific">Phlyctema vagabunda</name>
    <dbReference type="NCBI Taxonomy" id="108571"/>
    <lineage>
        <taxon>Eukaryota</taxon>
        <taxon>Fungi</taxon>
        <taxon>Dikarya</taxon>
        <taxon>Ascomycota</taxon>
        <taxon>Pezizomycotina</taxon>
        <taxon>Leotiomycetes</taxon>
        <taxon>Helotiales</taxon>
        <taxon>Dermateaceae</taxon>
        <taxon>Phlyctema</taxon>
    </lineage>
</organism>